<protein>
    <submittedName>
        <fullName evidence="1">Uncharacterized protein</fullName>
    </submittedName>
</protein>
<dbReference type="RefSeq" id="WP_025489944.1">
    <property type="nucleotide sequence ID" value="NZ_JBKVAZ010000005.1"/>
</dbReference>
<organism evidence="1 2">
    <name type="scientific">Eisenbergiella massiliensis</name>
    <dbReference type="NCBI Taxonomy" id="1720294"/>
    <lineage>
        <taxon>Bacteria</taxon>
        <taxon>Bacillati</taxon>
        <taxon>Bacillota</taxon>
        <taxon>Clostridia</taxon>
        <taxon>Lachnospirales</taxon>
        <taxon>Lachnospiraceae</taxon>
        <taxon>Eisenbergiella</taxon>
    </lineage>
</organism>
<gene>
    <name evidence="1" type="ORF">DWY69_31350</name>
</gene>
<evidence type="ECO:0000313" key="1">
    <source>
        <dbReference type="EMBL" id="RGE58104.1"/>
    </source>
</evidence>
<dbReference type="EMBL" id="QVLU01000076">
    <property type="protein sequence ID" value="RGE58104.1"/>
    <property type="molecule type" value="Genomic_DNA"/>
</dbReference>
<evidence type="ECO:0000313" key="2">
    <source>
        <dbReference type="Proteomes" id="UP000261166"/>
    </source>
</evidence>
<dbReference type="AlphaFoldDB" id="A0A3E3I149"/>
<reference evidence="1 2" key="1">
    <citation type="submission" date="2018-08" db="EMBL/GenBank/DDBJ databases">
        <title>A genome reference for cultivated species of the human gut microbiota.</title>
        <authorList>
            <person name="Zou Y."/>
            <person name="Xue W."/>
            <person name="Luo G."/>
        </authorList>
    </citation>
    <scope>NUCLEOTIDE SEQUENCE [LARGE SCALE GENOMIC DNA]</scope>
    <source>
        <strain evidence="1 2">AF26-4BH</strain>
    </source>
</reference>
<sequence length="131" mass="14319">MKDKVKFGSTELEIDSIGYRNTALVISFVGGNTADLESKFRIGQDGLEEIQQLNSAGNVTATHKLYDIFSCISKQIGGTTLENGNKVDVVEVILLQESELEAEIRHLKARMAANEEVADTLLMKDLMDGGN</sequence>
<accession>A0A3E3I149</accession>
<comment type="caution">
    <text evidence="1">The sequence shown here is derived from an EMBL/GenBank/DDBJ whole genome shotgun (WGS) entry which is preliminary data.</text>
</comment>
<name>A0A3E3I149_9FIRM</name>
<dbReference type="Proteomes" id="UP000261166">
    <property type="component" value="Unassembled WGS sequence"/>
</dbReference>
<proteinExistence type="predicted"/>